<sequence length="162" mass="18740">MNFRLRTGHCQLRAHQYKMGISQTVILCECSKSQQTVHDFMQEWPQCKKEENNCGHKTLVSPKNLEEEEEEEEEDEEEQEDEEEEEEDEEEQEEEEEEGGGGGGGGEKEKEGGGEINNGDCTQKWKEAKRQANNKKEEKQCPTERADTAQRKKEWLEVEATS</sequence>
<dbReference type="AlphaFoldDB" id="A0AAV4GTV9"/>
<accession>A0AAV4GTV9</accession>
<gene>
    <name evidence="2" type="ORF">ElyMa_000759300</name>
</gene>
<feature type="compositionally biased region" description="Acidic residues" evidence="1">
    <location>
        <begin position="66"/>
        <end position="99"/>
    </location>
</feature>
<feature type="compositionally biased region" description="Basic and acidic residues" evidence="1">
    <location>
        <begin position="123"/>
        <end position="156"/>
    </location>
</feature>
<dbReference type="Proteomes" id="UP000762676">
    <property type="component" value="Unassembled WGS sequence"/>
</dbReference>
<organism evidence="2 3">
    <name type="scientific">Elysia marginata</name>
    <dbReference type="NCBI Taxonomy" id="1093978"/>
    <lineage>
        <taxon>Eukaryota</taxon>
        <taxon>Metazoa</taxon>
        <taxon>Spiralia</taxon>
        <taxon>Lophotrochozoa</taxon>
        <taxon>Mollusca</taxon>
        <taxon>Gastropoda</taxon>
        <taxon>Heterobranchia</taxon>
        <taxon>Euthyneura</taxon>
        <taxon>Panpulmonata</taxon>
        <taxon>Sacoglossa</taxon>
        <taxon>Placobranchoidea</taxon>
        <taxon>Plakobranchidae</taxon>
        <taxon>Elysia</taxon>
    </lineage>
</organism>
<evidence type="ECO:0000313" key="3">
    <source>
        <dbReference type="Proteomes" id="UP000762676"/>
    </source>
</evidence>
<evidence type="ECO:0000313" key="2">
    <source>
        <dbReference type="EMBL" id="GFR87981.1"/>
    </source>
</evidence>
<keyword evidence="3" id="KW-1185">Reference proteome</keyword>
<comment type="caution">
    <text evidence="2">The sequence shown here is derived from an EMBL/GenBank/DDBJ whole genome shotgun (WGS) entry which is preliminary data.</text>
</comment>
<dbReference type="EMBL" id="BMAT01001548">
    <property type="protein sequence ID" value="GFR87981.1"/>
    <property type="molecule type" value="Genomic_DNA"/>
</dbReference>
<proteinExistence type="predicted"/>
<evidence type="ECO:0000256" key="1">
    <source>
        <dbReference type="SAM" id="MobiDB-lite"/>
    </source>
</evidence>
<protein>
    <submittedName>
        <fullName evidence="2">Uncharacterized protein</fullName>
    </submittedName>
</protein>
<feature type="region of interest" description="Disordered" evidence="1">
    <location>
        <begin position="51"/>
        <end position="162"/>
    </location>
</feature>
<name>A0AAV4GTV9_9GAST</name>
<reference evidence="2 3" key="1">
    <citation type="journal article" date="2021" name="Elife">
        <title>Chloroplast acquisition without the gene transfer in kleptoplastic sea slugs, Plakobranchus ocellatus.</title>
        <authorList>
            <person name="Maeda T."/>
            <person name="Takahashi S."/>
            <person name="Yoshida T."/>
            <person name="Shimamura S."/>
            <person name="Takaki Y."/>
            <person name="Nagai Y."/>
            <person name="Toyoda A."/>
            <person name="Suzuki Y."/>
            <person name="Arimoto A."/>
            <person name="Ishii H."/>
            <person name="Satoh N."/>
            <person name="Nishiyama T."/>
            <person name="Hasebe M."/>
            <person name="Maruyama T."/>
            <person name="Minagawa J."/>
            <person name="Obokata J."/>
            <person name="Shigenobu S."/>
        </authorList>
    </citation>
    <scope>NUCLEOTIDE SEQUENCE [LARGE SCALE GENOMIC DNA]</scope>
</reference>